<dbReference type="RefSeq" id="WP_007619310.1">
    <property type="nucleotide sequence ID" value="NZ_BANX01000011.1"/>
</dbReference>
<dbReference type="Pfam" id="PF00440">
    <property type="entry name" value="TetR_N"/>
    <property type="match status" value="1"/>
</dbReference>
<keyword evidence="8" id="KW-1185">Reference proteome</keyword>
<dbReference type="InterPro" id="IPR050109">
    <property type="entry name" value="HTH-type_TetR-like_transc_reg"/>
</dbReference>
<dbReference type="SUPFAM" id="SSF46689">
    <property type="entry name" value="Homeodomain-like"/>
    <property type="match status" value="1"/>
</dbReference>
<protein>
    <submittedName>
        <fullName evidence="7">Putative TetR family transcriptional regulator</fullName>
    </submittedName>
</protein>
<evidence type="ECO:0000259" key="6">
    <source>
        <dbReference type="PROSITE" id="PS50977"/>
    </source>
</evidence>
<dbReference type="STRING" id="1223545.GS4_11_00480"/>
<dbReference type="InterPro" id="IPR040611">
    <property type="entry name" value="AlkX_C"/>
</dbReference>
<dbReference type="eggNOG" id="COG1309">
    <property type="taxonomic scope" value="Bacteria"/>
</dbReference>
<dbReference type="PRINTS" id="PR00455">
    <property type="entry name" value="HTHTETR"/>
</dbReference>
<dbReference type="PROSITE" id="PS50977">
    <property type="entry name" value="HTH_TETR_2"/>
    <property type="match status" value="1"/>
</dbReference>
<name>M0QGM7_9ACTN</name>
<dbReference type="GO" id="GO:0003700">
    <property type="term" value="F:DNA-binding transcription factor activity"/>
    <property type="evidence" value="ECO:0007669"/>
    <property type="project" value="TreeGrafter"/>
</dbReference>
<evidence type="ECO:0000256" key="3">
    <source>
        <dbReference type="ARBA" id="ARBA00023163"/>
    </source>
</evidence>
<evidence type="ECO:0000256" key="2">
    <source>
        <dbReference type="ARBA" id="ARBA00023125"/>
    </source>
</evidence>
<sequence length="202" mass="21990">MSTNRLARAPRKARNTASPEDQEAAILAAAAVEFTAAGVRRANVDEVAARAGVSRSTLYRRFPNKEALLLAVANQLYERGMKRLEQAAQGLGPREALVEAFATGAEMVSEDPLMRRLVLTDAEMKGITSSVTALFIDMVTDRVAATLRAAGAEMPAEDLLEAVEVHVRLVISFLEVPASDPERQRPEVVRAFATKFLAPMIW</sequence>
<dbReference type="PANTHER" id="PTHR30055">
    <property type="entry name" value="HTH-TYPE TRANSCRIPTIONAL REGULATOR RUTR"/>
    <property type="match status" value="1"/>
</dbReference>
<dbReference type="InterPro" id="IPR009057">
    <property type="entry name" value="Homeodomain-like_sf"/>
</dbReference>
<keyword evidence="2 4" id="KW-0238">DNA-binding</keyword>
<evidence type="ECO:0000256" key="1">
    <source>
        <dbReference type="ARBA" id="ARBA00023015"/>
    </source>
</evidence>
<evidence type="ECO:0000256" key="4">
    <source>
        <dbReference type="PROSITE-ProRule" id="PRU00335"/>
    </source>
</evidence>
<keyword evidence="1" id="KW-0805">Transcription regulation</keyword>
<keyword evidence="3" id="KW-0804">Transcription</keyword>
<proteinExistence type="predicted"/>
<dbReference type="Proteomes" id="UP000011666">
    <property type="component" value="Unassembled WGS sequence"/>
</dbReference>
<feature type="DNA-binding region" description="H-T-H motif" evidence="4">
    <location>
        <begin position="43"/>
        <end position="62"/>
    </location>
</feature>
<dbReference type="AlphaFoldDB" id="M0QGM7"/>
<dbReference type="InterPro" id="IPR001647">
    <property type="entry name" value="HTH_TetR"/>
</dbReference>
<accession>M0QGM7</accession>
<dbReference type="Gene3D" id="1.10.357.10">
    <property type="entry name" value="Tetracycline Repressor, domain 2"/>
    <property type="match status" value="1"/>
</dbReference>
<gene>
    <name evidence="7" type="ORF">GS4_11_00480</name>
</gene>
<reference evidence="7 8" key="1">
    <citation type="submission" date="2013-01" db="EMBL/GenBank/DDBJ databases">
        <title>Whole genome shotgun sequence of Gordonia soli NBRC 108243.</title>
        <authorList>
            <person name="Isaki-Nakamura S."/>
            <person name="Hosoyama A."/>
            <person name="Tsuchikane K."/>
            <person name="Ando Y."/>
            <person name="Baba S."/>
            <person name="Ohji S."/>
            <person name="Hamada M."/>
            <person name="Tamura T."/>
            <person name="Yamazoe A."/>
            <person name="Yamazaki S."/>
            <person name="Fujita N."/>
        </authorList>
    </citation>
    <scope>NUCLEOTIDE SEQUENCE [LARGE SCALE GENOMIC DNA]</scope>
    <source>
        <strain evidence="7 8">NBRC 108243</strain>
    </source>
</reference>
<dbReference type="Pfam" id="PF18556">
    <property type="entry name" value="TetR_C_35"/>
    <property type="match status" value="1"/>
</dbReference>
<feature type="domain" description="HTH tetR-type" evidence="6">
    <location>
        <begin position="20"/>
        <end position="80"/>
    </location>
</feature>
<dbReference type="GO" id="GO:0000976">
    <property type="term" value="F:transcription cis-regulatory region binding"/>
    <property type="evidence" value="ECO:0007669"/>
    <property type="project" value="TreeGrafter"/>
</dbReference>
<dbReference type="EMBL" id="BANX01000011">
    <property type="protein sequence ID" value="GAC67780.1"/>
    <property type="molecule type" value="Genomic_DNA"/>
</dbReference>
<organism evidence="7 8">
    <name type="scientific">Gordonia soli NBRC 108243</name>
    <dbReference type="NCBI Taxonomy" id="1223545"/>
    <lineage>
        <taxon>Bacteria</taxon>
        <taxon>Bacillati</taxon>
        <taxon>Actinomycetota</taxon>
        <taxon>Actinomycetes</taxon>
        <taxon>Mycobacteriales</taxon>
        <taxon>Gordoniaceae</taxon>
        <taxon>Gordonia</taxon>
    </lineage>
</organism>
<dbReference type="PANTHER" id="PTHR30055:SF234">
    <property type="entry name" value="HTH-TYPE TRANSCRIPTIONAL REGULATOR BETI"/>
    <property type="match status" value="1"/>
</dbReference>
<comment type="caution">
    <text evidence="7">The sequence shown here is derived from an EMBL/GenBank/DDBJ whole genome shotgun (WGS) entry which is preliminary data.</text>
</comment>
<evidence type="ECO:0000313" key="8">
    <source>
        <dbReference type="Proteomes" id="UP000011666"/>
    </source>
</evidence>
<feature type="region of interest" description="Disordered" evidence="5">
    <location>
        <begin position="1"/>
        <end position="20"/>
    </location>
</feature>
<evidence type="ECO:0000313" key="7">
    <source>
        <dbReference type="EMBL" id="GAC67780.1"/>
    </source>
</evidence>
<evidence type="ECO:0000256" key="5">
    <source>
        <dbReference type="SAM" id="MobiDB-lite"/>
    </source>
</evidence>